<sequence>MVRRNEFQGSHLEFSTEKVSAIRLLVPFLSVLTLGIGGYFPHLKPWMERA</sequence>
<evidence type="ECO:0000313" key="2">
    <source>
        <dbReference type="EMBL" id="EKD44559.1"/>
    </source>
</evidence>
<organism evidence="2">
    <name type="scientific">uncultured bacterium</name>
    <name type="common">gcode 4</name>
    <dbReference type="NCBI Taxonomy" id="1234023"/>
    <lineage>
        <taxon>Bacteria</taxon>
        <taxon>environmental samples</taxon>
    </lineage>
</organism>
<feature type="transmembrane region" description="Helical" evidence="1">
    <location>
        <begin position="21"/>
        <end position="40"/>
    </location>
</feature>
<evidence type="ECO:0000256" key="1">
    <source>
        <dbReference type="SAM" id="Phobius"/>
    </source>
</evidence>
<comment type="caution">
    <text evidence="2">The sequence shown here is derived from an EMBL/GenBank/DDBJ whole genome shotgun (WGS) entry which is preliminary data.</text>
</comment>
<dbReference type="AlphaFoldDB" id="K2A3E5"/>
<gene>
    <name evidence="2" type="ORF">ACD_71C00102G0001</name>
</gene>
<feature type="non-terminal residue" evidence="2">
    <location>
        <position position="50"/>
    </location>
</feature>
<accession>K2A3E5</accession>
<dbReference type="EMBL" id="AMFJ01028833">
    <property type="protein sequence ID" value="EKD44559.1"/>
    <property type="molecule type" value="Genomic_DNA"/>
</dbReference>
<protein>
    <submittedName>
        <fullName evidence="2">Uncharacterized protein</fullName>
    </submittedName>
</protein>
<proteinExistence type="predicted"/>
<keyword evidence="1" id="KW-0472">Membrane</keyword>
<name>K2A3E5_9BACT</name>
<reference evidence="2" key="1">
    <citation type="journal article" date="2012" name="Science">
        <title>Fermentation, hydrogen, and sulfur metabolism in multiple uncultivated bacterial phyla.</title>
        <authorList>
            <person name="Wrighton K.C."/>
            <person name="Thomas B.C."/>
            <person name="Sharon I."/>
            <person name="Miller C.S."/>
            <person name="Castelle C.J."/>
            <person name="VerBerkmoes N.C."/>
            <person name="Wilkins M.J."/>
            <person name="Hettich R.L."/>
            <person name="Lipton M.S."/>
            <person name="Williams K.H."/>
            <person name="Long P.E."/>
            <person name="Banfield J.F."/>
        </authorList>
    </citation>
    <scope>NUCLEOTIDE SEQUENCE [LARGE SCALE GENOMIC DNA]</scope>
</reference>
<keyword evidence="1" id="KW-0812">Transmembrane</keyword>
<keyword evidence="1" id="KW-1133">Transmembrane helix</keyword>